<dbReference type="InterPro" id="IPR036412">
    <property type="entry name" value="HAD-like_sf"/>
</dbReference>
<dbReference type="InterPro" id="IPR050155">
    <property type="entry name" value="HAD-like_hydrolase_sf"/>
</dbReference>
<dbReference type="SUPFAM" id="SSF56784">
    <property type="entry name" value="HAD-like"/>
    <property type="match status" value="1"/>
</dbReference>
<protein>
    <submittedName>
        <fullName evidence="1">Phosphoglycolate phosphatase</fullName>
    </submittedName>
</protein>
<evidence type="ECO:0000313" key="2">
    <source>
        <dbReference type="Proteomes" id="UP000295341"/>
    </source>
</evidence>
<dbReference type="GO" id="GO:0008967">
    <property type="term" value="F:phosphoglycolate phosphatase activity"/>
    <property type="evidence" value="ECO:0007669"/>
    <property type="project" value="TreeGrafter"/>
</dbReference>
<organism evidence="1 2">
    <name type="scientific">Panacagrimonas perspica</name>
    <dbReference type="NCBI Taxonomy" id="381431"/>
    <lineage>
        <taxon>Bacteria</taxon>
        <taxon>Pseudomonadati</taxon>
        <taxon>Pseudomonadota</taxon>
        <taxon>Gammaproteobacteria</taxon>
        <taxon>Nevskiales</taxon>
        <taxon>Nevskiaceae</taxon>
        <taxon>Panacagrimonas</taxon>
    </lineage>
</organism>
<dbReference type="GO" id="GO:0005829">
    <property type="term" value="C:cytosol"/>
    <property type="evidence" value="ECO:0007669"/>
    <property type="project" value="TreeGrafter"/>
</dbReference>
<dbReference type="NCBIfam" id="TIGR01549">
    <property type="entry name" value="HAD-SF-IA-v1"/>
    <property type="match status" value="1"/>
</dbReference>
<dbReference type="InterPro" id="IPR023214">
    <property type="entry name" value="HAD_sf"/>
</dbReference>
<dbReference type="OrthoDB" id="9782449at2"/>
<keyword evidence="2" id="KW-1185">Reference proteome</keyword>
<dbReference type="InterPro" id="IPR023198">
    <property type="entry name" value="PGP-like_dom2"/>
</dbReference>
<dbReference type="AlphaFoldDB" id="A0A4S3K3R1"/>
<dbReference type="PANTHER" id="PTHR43434:SF24">
    <property type="entry name" value="HYDROLASE-RELATED"/>
    <property type="match status" value="1"/>
</dbReference>
<name>A0A4S3K3R1_9GAMM</name>
<dbReference type="Gene3D" id="3.40.50.1000">
    <property type="entry name" value="HAD superfamily/HAD-like"/>
    <property type="match status" value="1"/>
</dbReference>
<dbReference type="Pfam" id="PF13419">
    <property type="entry name" value="HAD_2"/>
    <property type="match status" value="1"/>
</dbReference>
<evidence type="ECO:0000313" key="1">
    <source>
        <dbReference type="EMBL" id="TDU32912.1"/>
    </source>
</evidence>
<reference evidence="1 2" key="1">
    <citation type="submission" date="2019-03" db="EMBL/GenBank/DDBJ databases">
        <title>Genomic Encyclopedia of Type Strains, Phase IV (KMG-IV): sequencing the most valuable type-strain genomes for metagenomic binning, comparative biology and taxonomic classification.</title>
        <authorList>
            <person name="Goeker M."/>
        </authorList>
    </citation>
    <scope>NUCLEOTIDE SEQUENCE [LARGE SCALE GENOMIC DNA]</scope>
    <source>
        <strain evidence="1 2">DSM 26377</strain>
    </source>
</reference>
<dbReference type="RefSeq" id="WP_133881386.1">
    <property type="nucleotide sequence ID" value="NZ_MWIN01000013.1"/>
</dbReference>
<comment type="caution">
    <text evidence="1">The sequence shown here is derived from an EMBL/GenBank/DDBJ whole genome shotgun (WGS) entry which is preliminary data.</text>
</comment>
<dbReference type="SFLD" id="SFLDG01135">
    <property type="entry name" value="C1.5.6:_HAD__Beta-PGM__Phospha"/>
    <property type="match status" value="1"/>
</dbReference>
<dbReference type="Gene3D" id="1.10.150.240">
    <property type="entry name" value="Putative phosphatase, domain 2"/>
    <property type="match status" value="1"/>
</dbReference>
<dbReference type="InterPro" id="IPR041492">
    <property type="entry name" value="HAD_2"/>
</dbReference>
<dbReference type="SFLD" id="SFLDS00003">
    <property type="entry name" value="Haloacid_Dehalogenase"/>
    <property type="match status" value="1"/>
</dbReference>
<dbReference type="Proteomes" id="UP000295341">
    <property type="component" value="Unassembled WGS sequence"/>
</dbReference>
<dbReference type="PANTHER" id="PTHR43434">
    <property type="entry name" value="PHOSPHOGLYCOLATE PHOSPHATASE"/>
    <property type="match status" value="1"/>
</dbReference>
<dbReference type="InterPro" id="IPR006439">
    <property type="entry name" value="HAD-SF_hydro_IA"/>
</dbReference>
<dbReference type="EMBL" id="SOBT01000008">
    <property type="protein sequence ID" value="TDU32912.1"/>
    <property type="molecule type" value="Genomic_DNA"/>
</dbReference>
<proteinExistence type="predicted"/>
<accession>A0A4S3K3R1</accession>
<sequence length="221" mass="23738">MTSAARRFDLLIFDWDGTLSDSESLIVRSMQAAITDLGLPPRSDSAIGELIGLGMTDGMQKLYPEIDTGELIKLLMGYRATFAGKPHNEAPLFTGTEQALVELAQSGLTLAVATGKPRPGLERSFKSHASIRSLFAATRTADETANKPDPLMLSELLDELRVPVERALMIGDTEYDAAMARAIGMPMLGVTCGVHAPQRILAAGAMALIESVADLPRWLRG</sequence>
<gene>
    <name evidence="1" type="ORF">DFR24_2322</name>
</gene>
<dbReference type="GO" id="GO:0006281">
    <property type="term" value="P:DNA repair"/>
    <property type="evidence" value="ECO:0007669"/>
    <property type="project" value="TreeGrafter"/>
</dbReference>
<dbReference type="SFLD" id="SFLDG01129">
    <property type="entry name" value="C1.5:_HAD__Beta-PGM__Phosphata"/>
    <property type="match status" value="1"/>
</dbReference>